<keyword evidence="2" id="KW-1185">Reference proteome</keyword>
<reference evidence="1 2" key="1">
    <citation type="submission" date="2019-06" db="EMBL/GenBank/DDBJ databases">
        <authorList>
            <person name="Lee I."/>
            <person name="Jang G.I."/>
            <person name="Hwang C.Y."/>
        </authorList>
    </citation>
    <scope>NUCLEOTIDE SEQUENCE [LARGE SCALE GENOMIC DNA]</scope>
    <source>
        <strain evidence="1 2">PAMC 28131</strain>
    </source>
</reference>
<evidence type="ECO:0000313" key="1">
    <source>
        <dbReference type="EMBL" id="TPE61770.1"/>
    </source>
</evidence>
<organism evidence="1 2">
    <name type="scientific">Sandaracinobacter neustonicus</name>
    <dbReference type="NCBI Taxonomy" id="1715348"/>
    <lineage>
        <taxon>Bacteria</taxon>
        <taxon>Pseudomonadati</taxon>
        <taxon>Pseudomonadota</taxon>
        <taxon>Alphaproteobacteria</taxon>
        <taxon>Sphingomonadales</taxon>
        <taxon>Sphingosinicellaceae</taxon>
        <taxon>Sandaracinobacter</taxon>
    </lineage>
</organism>
<dbReference type="InterPro" id="IPR008318">
    <property type="entry name" value="UCP030820"/>
</dbReference>
<dbReference type="Pfam" id="PF06073">
    <property type="entry name" value="DUF934"/>
    <property type="match status" value="1"/>
</dbReference>
<comment type="caution">
    <text evidence="1">The sequence shown here is derived from an EMBL/GenBank/DDBJ whole genome shotgun (WGS) entry which is preliminary data.</text>
</comment>
<proteinExistence type="predicted"/>
<accession>A0A501XMF4</accession>
<protein>
    <submittedName>
        <fullName evidence="1">DUF934 domain-containing protein</fullName>
    </submittedName>
</protein>
<evidence type="ECO:0000313" key="2">
    <source>
        <dbReference type="Proteomes" id="UP000319897"/>
    </source>
</evidence>
<dbReference type="EMBL" id="VFSU01000021">
    <property type="protein sequence ID" value="TPE61770.1"/>
    <property type="molecule type" value="Genomic_DNA"/>
</dbReference>
<name>A0A501XMF4_9SPHN</name>
<sequence length="132" mass="14433">MVDLFAIDERALLAAEPDVVLAPEDDVRTHAGLGNHKVIGLSFPKWRDGRGYSSARILREQGFTGDIRAIGDLTVDQLIALKRSGFSSLAPERPVNVQVAAATLARFPYVYQRATDAAQPAWALRHPADKPE</sequence>
<dbReference type="AlphaFoldDB" id="A0A501XMF4"/>
<dbReference type="Proteomes" id="UP000319897">
    <property type="component" value="Unassembled WGS sequence"/>
</dbReference>
<gene>
    <name evidence="1" type="ORF">FJQ54_07670</name>
</gene>
<dbReference type="RefSeq" id="WP_140927829.1">
    <property type="nucleotide sequence ID" value="NZ_VFSU01000021.1"/>
</dbReference>
<dbReference type="OrthoDB" id="9800421at2"/>